<evidence type="ECO:0000313" key="5">
    <source>
        <dbReference type="EMBL" id="QVL32953.1"/>
    </source>
</evidence>
<keyword evidence="2" id="KW-0560">Oxidoreductase</keyword>
<dbReference type="SMART" id="SM00822">
    <property type="entry name" value="PKS_KR"/>
    <property type="match status" value="1"/>
</dbReference>
<dbReference type="Gene3D" id="3.40.50.720">
    <property type="entry name" value="NAD(P)-binding Rossmann-like Domain"/>
    <property type="match status" value="1"/>
</dbReference>
<proteinExistence type="inferred from homology"/>
<dbReference type="PRINTS" id="PR00080">
    <property type="entry name" value="SDRFAMILY"/>
</dbReference>
<dbReference type="InterPro" id="IPR057326">
    <property type="entry name" value="KR_dom"/>
</dbReference>
<dbReference type="GO" id="GO:0016020">
    <property type="term" value="C:membrane"/>
    <property type="evidence" value="ECO:0007669"/>
    <property type="project" value="TreeGrafter"/>
</dbReference>
<dbReference type="PRINTS" id="PR00081">
    <property type="entry name" value="GDHRDH"/>
</dbReference>
<dbReference type="InterPro" id="IPR036291">
    <property type="entry name" value="NAD(P)-bd_dom_sf"/>
</dbReference>
<dbReference type="GO" id="GO:0016491">
    <property type="term" value="F:oxidoreductase activity"/>
    <property type="evidence" value="ECO:0007669"/>
    <property type="project" value="UniProtKB-KW"/>
</dbReference>
<comment type="similarity">
    <text evidence="1 3">Belongs to the short-chain dehydrogenases/reductases (SDR) family.</text>
</comment>
<dbReference type="PANTHER" id="PTHR44196">
    <property type="entry name" value="DEHYDROGENASE/REDUCTASE SDR FAMILY MEMBER 7B"/>
    <property type="match status" value="1"/>
</dbReference>
<dbReference type="AlphaFoldDB" id="A0A8E6B6U1"/>
<dbReference type="Proteomes" id="UP000676194">
    <property type="component" value="Chromosome"/>
</dbReference>
<name>A0A8E6B6U1_9BACT</name>
<evidence type="ECO:0000256" key="1">
    <source>
        <dbReference type="ARBA" id="ARBA00006484"/>
    </source>
</evidence>
<sequence length="279" mass="30667">MGQRRELKGMRVLVTGASQGIGRALAELAARRGCKVLAAARSVDLLKELAEKVRKDNLVMEVVQADVSKPEDRQKMVEAAKEKFGGLDILINNAGIGATGHFADSTPEVLRNIMETNFFGATETTRLFLPILKQGTKPAIVNISSIVGRRALPARGLYSASKFAMQGWSEAIRAELAKDNIDVLVVNPGLTQTNFSKNMLEQKAKIQMDHLRGMTSEQVAEAILRATEKGKNNTNLTFRGKLLLLFTRFAPAVIDFFAKKKVRKLFAEEIAARQAKKNS</sequence>
<evidence type="ECO:0000256" key="2">
    <source>
        <dbReference type="ARBA" id="ARBA00023002"/>
    </source>
</evidence>
<gene>
    <name evidence="5" type="ORF">KIH39_03280</name>
</gene>
<dbReference type="KEGG" id="tsph:KIH39_03280"/>
<dbReference type="FunFam" id="3.40.50.720:FF:000084">
    <property type="entry name" value="Short-chain dehydrogenase reductase"/>
    <property type="match status" value="1"/>
</dbReference>
<dbReference type="PIRSF" id="PIRSF000126">
    <property type="entry name" value="11-beta-HSD1"/>
    <property type="match status" value="1"/>
</dbReference>
<dbReference type="InterPro" id="IPR002347">
    <property type="entry name" value="SDR_fam"/>
</dbReference>
<evidence type="ECO:0000256" key="3">
    <source>
        <dbReference type="RuleBase" id="RU000363"/>
    </source>
</evidence>
<dbReference type="SUPFAM" id="SSF51735">
    <property type="entry name" value="NAD(P)-binding Rossmann-fold domains"/>
    <property type="match status" value="1"/>
</dbReference>
<dbReference type="EMBL" id="CP074694">
    <property type="protein sequence ID" value="QVL32953.1"/>
    <property type="molecule type" value="Genomic_DNA"/>
</dbReference>
<reference evidence="5" key="1">
    <citation type="submission" date="2021-05" db="EMBL/GenBank/DDBJ databases">
        <title>Complete genome sequence of the cellulolytic planctomycete Telmatocola sphagniphila SP2T and characterization of the first cellulase from planctomycetes.</title>
        <authorList>
            <person name="Rakitin A.L."/>
            <person name="Beletsky A.V."/>
            <person name="Naumoff D.G."/>
            <person name="Kulichevskaya I.S."/>
            <person name="Mardanov A.V."/>
            <person name="Ravin N.V."/>
            <person name="Dedysh S.N."/>
        </authorList>
    </citation>
    <scope>NUCLEOTIDE SEQUENCE</scope>
    <source>
        <strain evidence="5">SP2T</strain>
    </source>
</reference>
<keyword evidence="6" id="KW-1185">Reference proteome</keyword>
<dbReference type="Pfam" id="PF00106">
    <property type="entry name" value="adh_short"/>
    <property type="match status" value="1"/>
</dbReference>
<dbReference type="NCBIfam" id="NF004825">
    <property type="entry name" value="PRK06181.1"/>
    <property type="match status" value="1"/>
</dbReference>
<protein>
    <submittedName>
        <fullName evidence="5">SDR family oxidoreductase</fullName>
    </submittedName>
</protein>
<feature type="domain" description="Ketoreductase" evidence="4">
    <location>
        <begin position="10"/>
        <end position="184"/>
    </location>
</feature>
<evidence type="ECO:0000313" key="6">
    <source>
        <dbReference type="Proteomes" id="UP000676194"/>
    </source>
</evidence>
<evidence type="ECO:0000259" key="4">
    <source>
        <dbReference type="SMART" id="SM00822"/>
    </source>
</evidence>
<organism evidence="5 6">
    <name type="scientific">Telmatocola sphagniphila</name>
    <dbReference type="NCBI Taxonomy" id="1123043"/>
    <lineage>
        <taxon>Bacteria</taxon>
        <taxon>Pseudomonadati</taxon>
        <taxon>Planctomycetota</taxon>
        <taxon>Planctomycetia</taxon>
        <taxon>Gemmatales</taxon>
        <taxon>Gemmataceae</taxon>
    </lineage>
</organism>
<dbReference type="RefSeq" id="WP_213497843.1">
    <property type="nucleotide sequence ID" value="NZ_CP074694.1"/>
</dbReference>
<dbReference type="PROSITE" id="PS00061">
    <property type="entry name" value="ADH_SHORT"/>
    <property type="match status" value="1"/>
</dbReference>
<dbReference type="InterPro" id="IPR020904">
    <property type="entry name" value="Sc_DH/Rdtase_CS"/>
</dbReference>
<dbReference type="PANTHER" id="PTHR44196:SF1">
    <property type="entry name" value="DEHYDROGENASE_REDUCTASE SDR FAMILY MEMBER 7B"/>
    <property type="match status" value="1"/>
</dbReference>
<accession>A0A8E6B6U1</accession>